<proteinExistence type="predicted"/>
<gene>
    <name evidence="2" type="ORF">BDP27DRAFT_1337134</name>
</gene>
<keyword evidence="3" id="KW-1185">Reference proteome</keyword>
<dbReference type="AlphaFoldDB" id="A0A9P5PBL2"/>
<protein>
    <submittedName>
        <fullName evidence="2">Uncharacterized protein</fullName>
    </submittedName>
</protein>
<dbReference type="OrthoDB" id="2881523at2759"/>
<keyword evidence="1" id="KW-1133">Transmembrane helix</keyword>
<name>A0A9P5PBL2_9AGAR</name>
<evidence type="ECO:0000313" key="2">
    <source>
        <dbReference type="EMBL" id="KAF9062031.1"/>
    </source>
</evidence>
<keyword evidence="1" id="KW-0472">Membrane</keyword>
<comment type="caution">
    <text evidence="2">The sequence shown here is derived from an EMBL/GenBank/DDBJ whole genome shotgun (WGS) entry which is preliminary data.</text>
</comment>
<organism evidence="2 3">
    <name type="scientific">Rhodocollybia butyracea</name>
    <dbReference type="NCBI Taxonomy" id="206335"/>
    <lineage>
        <taxon>Eukaryota</taxon>
        <taxon>Fungi</taxon>
        <taxon>Dikarya</taxon>
        <taxon>Basidiomycota</taxon>
        <taxon>Agaricomycotina</taxon>
        <taxon>Agaricomycetes</taxon>
        <taxon>Agaricomycetidae</taxon>
        <taxon>Agaricales</taxon>
        <taxon>Marasmiineae</taxon>
        <taxon>Omphalotaceae</taxon>
        <taxon>Rhodocollybia</taxon>
    </lineage>
</organism>
<evidence type="ECO:0000256" key="1">
    <source>
        <dbReference type="SAM" id="Phobius"/>
    </source>
</evidence>
<keyword evidence="1" id="KW-0812">Transmembrane</keyword>
<accession>A0A9P5PBL2</accession>
<dbReference type="Proteomes" id="UP000772434">
    <property type="component" value="Unassembled WGS sequence"/>
</dbReference>
<reference evidence="2" key="1">
    <citation type="submission" date="2020-11" db="EMBL/GenBank/DDBJ databases">
        <authorList>
            <consortium name="DOE Joint Genome Institute"/>
            <person name="Ahrendt S."/>
            <person name="Riley R."/>
            <person name="Andreopoulos W."/>
            <person name="Labutti K."/>
            <person name="Pangilinan J."/>
            <person name="Ruiz-Duenas F.J."/>
            <person name="Barrasa J.M."/>
            <person name="Sanchez-Garcia M."/>
            <person name="Camarero S."/>
            <person name="Miyauchi S."/>
            <person name="Serrano A."/>
            <person name="Linde D."/>
            <person name="Babiker R."/>
            <person name="Drula E."/>
            <person name="Ayuso-Fernandez I."/>
            <person name="Pacheco R."/>
            <person name="Padilla G."/>
            <person name="Ferreira P."/>
            <person name="Barriuso J."/>
            <person name="Kellner H."/>
            <person name="Castanera R."/>
            <person name="Alfaro M."/>
            <person name="Ramirez L."/>
            <person name="Pisabarro A.G."/>
            <person name="Kuo A."/>
            <person name="Tritt A."/>
            <person name="Lipzen A."/>
            <person name="He G."/>
            <person name="Yan M."/>
            <person name="Ng V."/>
            <person name="Cullen D."/>
            <person name="Martin F."/>
            <person name="Rosso M.-N."/>
            <person name="Henrissat B."/>
            <person name="Hibbett D."/>
            <person name="Martinez A.T."/>
            <person name="Grigoriev I.V."/>
        </authorList>
    </citation>
    <scope>NUCLEOTIDE SEQUENCE</scope>
    <source>
        <strain evidence="2">AH 40177</strain>
    </source>
</reference>
<dbReference type="EMBL" id="JADNRY010000183">
    <property type="protein sequence ID" value="KAF9062031.1"/>
    <property type="molecule type" value="Genomic_DNA"/>
</dbReference>
<feature type="transmembrane region" description="Helical" evidence="1">
    <location>
        <begin position="352"/>
        <end position="371"/>
    </location>
</feature>
<sequence>MNAQDFSNFTITDSEFNHVRGNQTVLTIHQYGQITHNYSGSEEDVPRISQFEASPIDDLPCITFHGDTLFHARLQTPNDEGHLVVIRRLAKVTTDEDLHEEIKHAAAFFGPKFVHLCAASRRSSPNKFLVYSNPITTYVDFKNSRKLRGEAYRNFDEKYTLTLKDALAYLQSKSVDGLTLDILFNETRTVNLNEGTALIVVPTLPSAPAERVKIIVGVLQSYQKKVQNRLAVPTRFTRCPECFPSTKRFYQSLVDSVLQSLENVQPHLEWARNLTHWQIQDEDKPEAVFDDANRLVEDMRQNTAVSLYKGMNDLVERSTSAQKGVCIWCGKDWDRNQNSPTASELTGRTGRIMIVLVGVLALLLSALSFTTNQRTGGYYYR</sequence>
<evidence type="ECO:0000313" key="3">
    <source>
        <dbReference type="Proteomes" id="UP000772434"/>
    </source>
</evidence>